<evidence type="ECO:0000313" key="4">
    <source>
        <dbReference type="EMBL" id="MFC7333224.1"/>
    </source>
</evidence>
<comment type="similarity">
    <text evidence="1 3">Belongs to the short-chain dehydrogenases/reductases (SDR) family.</text>
</comment>
<dbReference type="PRINTS" id="PR00080">
    <property type="entry name" value="SDRFAMILY"/>
</dbReference>
<name>A0ABW2KT66_9PROT</name>
<keyword evidence="2" id="KW-0560">Oxidoreductase</keyword>
<dbReference type="RefSeq" id="WP_377358164.1">
    <property type="nucleotide sequence ID" value="NZ_JBHTCM010000010.1"/>
</dbReference>
<dbReference type="PANTHER" id="PTHR43976:SF16">
    <property type="entry name" value="SHORT-CHAIN DEHYDROGENASE_REDUCTASE FAMILY PROTEIN"/>
    <property type="match status" value="1"/>
</dbReference>
<reference evidence="5" key="1">
    <citation type="journal article" date="2019" name="Int. J. Syst. Evol. Microbiol.">
        <title>The Global Catalogue of Microorganisms (GCM) 10K type strain sequencing project: providing services to taxonomists for standard genome sequencing and annotation.</title>
        <authorList>
            <consortium name="The Broad Institute Genomics Platform"/>
            <consortium name="The Broad Institute Genome Sequencing Center for Infectious Disease"/>
            <person name="Wu L."/>
            <person name="Ma J."/>
        </authorList>
    </citation>
    <scope>NUCLEOTIDE SEQUENCE [LARGE SCALE GENOMIC DNA]</scope>
    <source>
        <strain evidence="5">CGMCC 1.16275</strain>
    </source>
</reference>
<dbReference type="InterPro" id="IPR051911">
    <property type="entry name" value="SDR_oxidoreductase"/>
</dbReference>
<evidence type="ECO:0000256" key="1">
    <source>
        <dbReference type="ARBA" id="ARBA00006484"/>
    </source>
</evidence>
<dbReference type="SUPFAM" id="SSF51735">
    <property type="entry name" value="NAD(P)-binding Rossmann-fold domains"/>
    <property type="match status" value="1"/>
</dbReference>
<protein>
    <submittedName>
        <fullName evidence="4">Oxidoreductase</fullName>
    </submittedName>
</protein>
<dbReference type="PROSITE" id="PS00061">
    <property type="entry name" value="ADH_SHORT"/>
    <property type="match status" value="1"/>
</dbReference>
<keyword evidence="5" id="KW-1185">Reference proteome</keyword>
<comment type="caution">
    <text evidence="4">The sequence shown here is derived from an EMBL/GenBank/DDBJ whole genome shotgun (WGS) entry which is preliminary data.</text>
</comment>
<dbReference type="InterPro" id="IPR020904">
    <property type="entry name" value="Sc_DH/Rdtase_CS"/>
</dbReference>
<dbReference type="InterPro" id="IPR036291">
    <property type="entry name" value="NAD(P)-bd_dom_sf"/>
</dbReference>
<dbReference type="PANTHER" id="PTHR43976">
    <property type="entry name" value="SHORT CHAIN DEHYDROGENASE"/>
    <property type="match status" value="1"/>
</dbReference>
<dbReference type="Gene3D" id="3.40.50.720">
    <property type="entry name" value="NAD(P)-binding Rossmann-like Domain"/>
    <property type="match status" value="1"/>
</dbReference>
<accession>A0ABW2KT66</accession>
<evidence type="ECO:0000256" key="2">
    <source>
        <dbReference type="ARBA" id="ARBA00023002"/>
    </source>
</evidence>
<dbReference type="CDD" id="cd05374">
    <property type="entry name" value="17beta-HSD-like_SDR_c"/>
    <property type="match status" value="1"/>
</dbReference>
<gene>
    <name evidence="4" type="ORF">ACFQPS_08630</name>
</gene>
<dbReference type="Pfam" id="PF00106">
    <property type="entry name" value="adh_short"/>
    <property type="match status" value="1"/>
</dbReference>
<evidence type="ECO:0000313" key="5">
    <source>
        <dbReference type="Proteomes" id="UP001596456"/>
    </source>
</evidence>
<proteinExistence type="inferred from homology"/>
<dbReference type="Proteomes" id="UP001596456">
    <property type="component" value="Unassembled WGS sequence"/>
</dbReference>
<dbReference type="NCBIfam" id="NF004824">
    <property type="entry name" value="PRK06180.1"/>
    <property type="match status" value="1"/>
</dbReference>
<dbReference type="PRINTS" id="PR00081">
    <property type="entry name" value="GDHRDH"/>
</dbReference>
<dbReference type="EMBL" id="JBHTCM010000010">
    <property type="protein sequence ID" value="MFC7333224.1"/>
    <property type="molecule type" value="Genomic_DNA"/>
</dbReference>
<dbReference type="InterPro" id="IPR002347">
    <property type="entry name" value="SDR_fam"/>
</dbReference>
<organism evidence="4 5">
    <name type="scientific">Rhodocista pekingensis</name>
    <dbReference type="NCBI Taxonomy" id="201185"/>
    <lineage>
        <taxon>Bacteria</taxon>
        <taxon>Pseudomonadati</taxon>
        <taxon>Pseudomonadota</taxon>
        <taxon>Alphaproteobacteria</taxon>
        <taxon>Rhodospirillales</taxon>
        <taxon>Azospirillaceae</taxon>
        <taxon>Rhodocista</taxon>
    </lineage>
</organism>
<evidence type="ECO:0000256" key="3">
    <source>
        <dbReference type="RuleBase" id="RU000363"/>
    </source>
</evidence>
<sequence length="289" mass="30604">MAHADRVWFITGASSGFGHALAQAVLARGERAVLTARRAGLLEPLAAAHEGRALALPLDLTDAIARERAVEATLIRFGRIDVLANIAGRGSLGAVEEFDAGQLRGQMELNFFAAAELTRAVLPTLRAQRSGHILNLTSIGGLVSMGGFGVYCASKFALEAWSEALRDEVAPLGIRVTIVEPGAFRTGFAGDANMRPCRSIDAYRPVVAPIEAFLYGQAGRQAGDPAKAAEVMIEAVDSDAPPLRLMLGSDAYELWERTMAARAAELAAWRERGEATAFPDAGPVRIGPA</sequence>